<keyword evidence="5" id="KW-0560">Oxidoreductase</keyword>
<name>A0A8J7LZR4_9RHOB</name>
<dbReference type="InterPro" id="IPR006089">
    <property type="entry name" value="Acyl-CoA_DH_CS"/>
</dbReference>
<dbReference type="InterPro" id="IPR052166">
    <property type="entry name" value="Diverse_Acyl-CoA_DH"/>
</dbReference>
<dbReference type="Pfam" id="PF12806">
    <property type="entry name" value="Acyl-CoA_dh_C"/>
    <property type="match status" value="1"/>
</dbReference>
<dbReference type="InterPro" id="IPR025878">
    <property type="entry name" value="Acyl-CoA_dh-like_C_dom"/>
</dbReference>
<proteinExistence type="inferred from homology"/>
<evidence type="ECO:0000313" key="11">
    <source>
        <dbReference type="Proteomes" id="UP000619079"/>
    </source>
</evidence>
<keyword evidence="4 5" id="KW-0274">FAD</keyword>
<dbReference type="InterPro" id="IPR036250">
    <property type="entry name" value="AcylCo_DH-like_C"/>
</dbReference>
<dbReference type="InterPro" id="IPR009100">
    <property type="entry name" value="AcylCoA_DH/oxidase_NM_dom_sf"/>
</dbReference>
<comment type="cofactor">
    <cofactor evidence="1 5">
        <name>FAD</name>
        <dbReference type="ChEBI" id="CHEBI:57692"/>
    </cofactor>
</comment>
<evidence type="ECO:0000256" key="4">
    <source>
        <dbReference type="ARBA" id="ARBA00022827"/>
    </source>
</evidence>
<evidence type="ECO:0000259" key="7">
    <source>
        <dbReference type="Pfam" id="PF02770"/>
    </source>
</evidence>
<protein>
    <submittedName>
        <fullName evidence="10">Acyl-CoA dehydrogenase</fullName>
    </submittedName>
</protein>
<feature type="domain" description="Acyl-CoA oxidase/dehydrogenase middle" evidence="7">
    <location>
        <begin position="157"/>
        <end position="261"/>
    </location>
</feature>
<evidence type="ECO:0000313" key="10">
    <source>
        <dbReference type="EMBL" id="MBJ6371906.1"/>
    </source>
</evidence>
<dbReference type="AlphaFoldDB" id="A0A8J7LZR4"/>
<dbReference type="Gene3D" id="1.10.540.10">
    <property type="entry name" value="Acyl-CoA dehydrogenase/oxidase, N-terminal domain"/>
    <property type="match status" value="1"/>
</dbReference>
<evidence type="ECO:0000256" key="3">
    <source>
        <dbReference type="ARBA" id="ARBA00022630"/>
    </source>
</evidence>
<sequence length="578" mass="62699">MRAYDRQDLLFQLWEVARLDEVIASEDLDREAVEGILDTADQIATDYFLPVGRQIDEEEPRFVDKRAVLPAPVKPAVDAFVQAGFIAAGFDPAHGGMGLPETVHQAAAFIFAASNVSLAGYGLLTVGAGRLIQSFGTEEQKRRYLAPMVEGRFFGTMCLSEPQAGSSLSDITTRAEPMEDGRYRISGRKMWISGGDHELSENIVHLVLAKIPGGPPGVKGISLFIVPKKREDGSSNDVTLAGLNHKMGYRATTNCALNFGDAGDCVGELLGEPHRGLGYMFQMMNEARIGVGMGATALGQAGYQSSLAYARERPQGRAPGAKDPTTAQVPIVDHADVRRLLLAQKASVEPALALALLCATLVDRERAGDASAAAVLGLLTPIAKSWPSEFCLEANKHAIQVLGGAGYTRDYPVERYYRDNRLNPIHEGTHGIQGLDLLGRKVLIDGGAGLRELSAVIRADIEAAADSELAAPLGQALERLARVTAHLAQAVQSDPERGLANATLYLDCFGHVVMGWMWLRITEAARSVAARDGDSDFLRGKHQAARYFYRRELVRTEHWAEILMDNDQSAFDMAADWF</sequence>
<dbReference type="InterPro" id="IPR006091">
    <property type="entry name" value="Acyl-CoA_Oxase/DH_mid-dom"/>
</dbReference>
<dbReference type="GO" id="GO:0003995">
    <property type="term" value="F:acyl-CoA dehydrogenase activity"/>
    <property type="evidence" value="ECO:0007669"/>
    <property type="project" value="InterPro"/>
</dbReference>
<evidence type="ECO:0000256" key="2">
    <source>
        <dbReference type="ARBA" id="ARBA00009347"/>
    </source>
</evidence>
<keyword evidence="11" id="KW-1185">Reference proteome</keyword>
<dbReference type="RefSeq" id="WP_199024783.1">
    <property type="nucleotide sequence ID" value="NZ_JAELVR010000006.1"/>
</dbReference>
<dbReference type="Pfam" id="PF00441">
    <property type="entry name" value="Acyl-CoA_dh_1"/>
    <property type="match status" value="1"/>
</dbReference>
<dbReference type="EMBL" id="JAELVR010000006">
    <property type="protein sequence ID" value="MBJ6371906.1"/>
    <property type="molecule type" value="Genomic_DNA"/>
</dbReference>
<gene>
    <name evidence="10" type="ORF">JF290_10250</name>
</gene>
<dbReference type="InterPro" id="IPR013786">
    <property type="entry name" value="AcylCoA_DH/ox_N"/>
</dbReference>
<evidence type="ECO:0000259" key="6">
    <source>
        <dbReference type="Pfam" id="PF00441"/>
    </source>
</evidence>
<dbReference type="InterPro" id="IPR009075">
    <property type="entry name" value="AcylCo_DH/oxidase_C"/>
</dbReference>
<evidence type="ECO:0000256" key="1">
    <source>
        <dbReference type="ARBA" id="ARBA00001974"/>
    </source>
</evidence>
<dbReference type="PROSITE" id="PS00073">
    <property type="entry name" value="ACYL_COA_DH_2"/>
    <property type="match status" value="1"/>
</dbReference>
<dbReference type="Proteomes" id="UP000619079">
    <property type="component" value="Unassembled WGS sequence"/>
</dbReference>
<evidence type="ECO:0000259" key="9">
    <source>
        <dbReference type="Pfam" id="PF12806"/>
    </source>
</evidence>
<dbReference type="PANTHER" id="PTHR42803">
    <property type="entry name" value="ACYL-COA DEHYDROGENASE"/>
    <property type="match status" value="1"/>
</dbReference>
<dbReference type="SUPFAM" id="SSF56645">
    <property type="entry name" value="Acyl-CoA dehydrogenase NM domain-like"/>
    <property type="match status" value="1"/>
</dbReference>
<comment type="similarity">
    <text evidence="2 5">Belongs to the acyl-CoA dehydrogenase family.</text>
</comment>
<comment type="caution">
    <text evidence="10">The sequence shown here is derived from an EMBL/GenBank/DDBJ whole genome shotgun (WGS) entry which is preliminary data.</text>
</comment>
<organism evidence="10 11">
    <name type="scientific">Sedimentitalea arenosa</name>
    <dbReference type="NCBI Taxonomy" id="2798803"/>
    <lineage>
        <taxon>Bacteria</taxon>
        <taxon>Pseudomonadati</taxon>
        <taxon>Pseudomonadota</taxon>
        <taxon>Alphaproteobacteria</taxon>
        <taxon>Rhodobacterales</taxon>
        <taxon>Paracoccaceae</taxon>
        <taxon>Sedimentitalea</taxon>
    </lineage>
</organism>
<evidence type="ECO:0000256" key="5">
    <source>
        <dbReference type="RuleBase" id="RU362125"/>
    </source>
</evidence>
<dbReference type="InterPro" id="IPR046373">
    <property type="entry name" value="Acyl-CoA_Oxase/DH_mid-dom_sf"/>
</dbReference>
<dbReference type="SUPFAM" id="SSF47203">
    <property type="entry name" value="Acyl-CoA dehydrogenase C-terminal domain-like"/>
    <property type="match status" value="1"/>
</dbReference>
<feature type="domain" description="Acyl-CoA dehydrogenase/oxidase N-terminal" evidence="8">
    <location>
        <begin position="34"/>
        <end position="151"/>
    </location>
</feature>
<dbReference type="PANTHER" id="PTHR42803:SF3">
    <property type="entry name" value="ACYL-COA DEHYDROGENASE-RELATED"/>
    <property type="match status" value="1"/>
</dbReference>
<dbReference type="Gene3D" id="1.20.140.10">
    <property type="entry name" value="Butyryl-CoA Dehydrogenase, subunit A, domain 3"/>
    <property type="match status" value="1"/>
</dbReference>
<feature type="domain" description="Acyl-CoA dehydrogenase/oxidase C-terminal" evidence="6">
    <location>
        <begin position="275"/>
        <end position="435"/>
    </location>
</feature>
<reference evidence="10" key="1">
    <citation type="submission" date="2020-12" db="EMBL/GenBank/DDBJ databases">
        <title>Sedimentitalea sp. nov., isolated from sand in Incheon.</title>
        <authorList>
            <person name="Kim W."/>
        </authorList>
    </citation>
    <scope>NUCLEOTIDE SEQUENCE</scope>
    <source>
        <strain evidence="10">CAU 1593</strain>
    </source>
</reference>
<feature type="domain" description="Acetyl-CoA dehydrogenase-like C-terminal" evidence="9">
    <location>
        <begin position="456"/>
        <end position="573"/>
    </location>
</feature>
<dbReference type="GO" id="GO:0050660">
    <property type="term" value="F:flavin adenine dinucleotide binding"/>
    <property type="evidence" value="ECO:0007669"/>
    <property type="project" value="InterPro"/>
</dbReference>
<evidence type="ECO:0000259" key="8">
    <source>
        <dbReference type="Pfam" id="PF02771"/>
    </source>
</evidence>
<accession>A0A8J7LZR4</accession>
<dbReference type="Pfam" id="PF02771">
    <property type="entry name" value="Acyl-CoA_dh_N"/>
    <property type="match status" value="1"/>
</dbReference>
<dbReference type="Pfam" id="PF02770">
    <property type="entry name" value="Acyl-CoA_dh_M"/>
    <property type="match status" value="1"/>
</dbReference>
<dbReference type="InterPro" id="IPR037069">
    <property type="entry name" value="AcylCoA_DH/ox_N_sf"/>
</dbReference>
<keyword evidence="3 5" id="KW-0285">Flavoprotein</keyword>
<dbReference type="Gene3D" id="2.40.110.10">
    <property type="entry name" value="Butyryl-CoA Dehydrogenase, subunit A, domain 2"/>
    <property type="match status" value="1"/>
</dbReference>